<reference evidence="3 4" key="1">
    <citation type="submission" date="2014-03" db="EMBL/GenBank/DDBJ databases">
        <title>Whole genome sequence of Novosphingobium resinovorum KF1.</title>
        <authorList>
            <person name="Gan H.M."/>
            <person name="Gan H.Y."/>
            <person name="Chew T.H."/>
            <person name="Savka M.A."/>
        </authorList>
    </citation>
    <scope>NUCLEOTIDE SEQUENCE [LARGE SCALE GENOMIC DNA]</scope>
    <source>
        <strain evidence="3 4">KF1</strain>
    </source>
</reference>
<protein>
    <submittedName>
        <fullName evidence="3">FAD dependent oxidoreductase</fullName>
    </submittedName>
</protein>
<dbReference type="AlphaFoldDB" id="A0A031JQB7"/>
<dbReference type="PROSITE" id="PS51257">
    <property type="entry name" value="PROKAR_LIPOPROTEIN"/>
    <property type="match status" value="1"/>
</dbReference>
<dbReference type="PATRIC" id="fig|158500.4.peg.4675"/>
<dbReference type="PANTHER" id="PTHR13847">
    <property type="entry name" value="SARCOSINE DEHYDROGENASE-RELATED"/>
    <property type="match status" value="1"/>
</dbReference>
<dbReference type="GO" id="GO:0005737">
    <property type="term" value="C:cytoplasm"/>
    <property type="evidence" value="ECO:0007669"/>
    <property type="project" value="TreeGrafter"/>
</dbReference>
<dbReference type="InterPro" id="IPR006076">
    <property type="entry name" value="FAD-dep_OxRdtase"/>
</dbReference>
<dbReference type="eggNOG" id="COG0665">
    <property type="taxonomic scope" value="Bacteria"/>
</dbReference>
<keyword evidence="1" id="KW-0560">Oxidoreductase</keyword>
<dbReference type="Proteomes" id="UP000024329">
    <property type="component" value="Unassembled WGS sequence"/>
</dbReference>
<evidence type="ECO:0000259" key="2">
    <source>
        <dbReference type="Pfam" id="PF01266"/>
    </source>
</evidence>
<feature type="domain" description="FAD dependent oxidoreductase" evidence="2">
    <location>
        <begin position="10"/>
        <end position="375"/>
    </location>
</feature>
<evidence type="ECO:0000313" key="4">
    <source>
        <dbReference type="Proteomes" id="UP000024329"/>
    </source>
</evidence>
<comment type="caution">
    <text evidence="3">The sequence shown here is derived from an EMBL/GenBank/DDBJ whole genome shotgun (WGS) entry which is preliminary data.</text>
</comment>
<sequence length="404" mass="43071">MRMPTTTHCDILIVGGGLVGCATAWHLSRLGFKVLLAERGHLNSGASGQNAGSLHFQIERRFLEQGEKAAADGARIVSLNRLAIEEWKGIEEMLGRPLDVAMHGGLMVAETEAEMDLLAFKVARENELGLPTRVLNGTQLHHKAPALSPNLAGAAWLEDEGHANPRILVDAFADGARGQGAVVQTGTALAGLSMQRDRTYRATLQGLDGEVTANTPRVLLAAGHWVPRLAGLLGLNVPLYPAPLMMSVTDRTEPVLPYLIQHVGRRLSMKQTEDGNLLIGGGWPSRLAKRADGTPDLDRPAIVEPANLRANLEVAARVMPGLAERSLLRTWTGTTCISADQLPIVGEVAAAPGLFVAAGGSLFTLGPVLARLLARTIAEGATPEELTMFTPRRFAHLDAFAVLP</sequence>
<gene>
    <name evidence="3" type="ORF">BV97_04598</name>
</gene>
<accession>A0A031JQB7</accession>
<name>A0A031JQB7_9SPHN</name>
<dbReference type="Gene3D" id="3.30.9.10">
    <property type="entry name" value="D-Amino Acid Oxidase, subunit A, domain 2"/>
    <property type="match status" value="1"/>
</dbReference>
<dbReference type="Pfam" id="PF01266">
    <property type="entry name" value="DAO"/>
    <property type="match status" value="1"/>
</dbReference>
<proteinExistence type="predicted"/>
<dbReference type="EMBL" id="JFYZ01000037">
    <property type="protein sequence ID" value="EZP75611.1"/>
    <property type="molecule type" value="Genomic_DNA"/>
</dbReference>
<dbReference type="GO" id="GO:0016491">
    <property type="term" value="F:oxidoreductase activity"/>
    <property type="evidence" value="ECO:0007669"/>
    <property type="project" value="UniProtKB-KW"/>
</dbReference>
<dbReference type="RefSeq" id="WP_236727450.1">
    <property type="nucleotide sequence ID" value="NZ_JFYZ01000037.1"/>
</dbReference>
<dbReference type="SUPFAM" id="SSF51905">
    <property type="entry name" value="FAD/NAD(P)-binding domain"/>
    <property type="match status" value="1"/>
</dbReference>
<evidence type="ECO:0000256" key="1">
    <source>
        <dbReference type="ARBA" id="ARBA00023002"/>
    </source>
</evidence>
<evidence type="ECO:0000313" key="3">
    <source>
        <dbReference type="EMBL" id="EZP75611.1"/>
    </source>
</evidence>
<organism evidence="3 4">
    <name type="scientific">Novosphingobium resinovorum</name>
    <dbReference type="NCBI Taxonomy" id="158500"/>
    <lineage>
        <taxon>Bacteria</taxon>
        <taxon>Pseudomonadati</taxon>
        <taxon>Pseudomonadota</taxon>
        <taxon>Alphaproteobacteria</taxon>
        <taxon>Sphingomonadales</taxon>
        <taxon>Sphingomonadaceae</taxon>
        <taxon>Novosphingobium</taxon>
    </lineage>
</organism>
<dbReference type="InterPro" id="IPR036188">
    <property type="entry name" value="FAD/NAD-bd_sf"/>
</dbReference>
<dbReference type="PANTHER" id="PTHR13847:SF287">
    <property type="entry name" value="FAD-DEPENDENT OXIDOREDUCTASE DOMAIN-CONTAINING PROTEIN 1"/>
    <property type="match status" value="1"/>
</dbReference>
<dbReference type="Gene3D" id="3.50.50.60">
    <property type="entry name" value="FAD/NAD(P)-binding domain"/>
    <property type="match status" value="1"/>
</dbReference>